<dbReference type="EMBL" id="CADEAL010000602">
    <property type="protein sequence ID" value="CAB1422681.1"/>
    <property type="molecule type" value="Genomic_DNA"/>
</dbReference>
<name>A0A9N7U2A3_PLEPL</name>
<evidence type="ECO:0000313" key="2">
    <source>
        <dbReference type="Proteomes" id="UP001153269"/>
    </source>
</evidence>
<dbReference type="AlphaFoldDB" id="A0A9N7U2A3"/>
<evidence type="ECO:0000313" key="1">
    <source>
        <dbReference type="EMBL" id="CAB1422681.1"/>
    </source>
</evidence>
<keyword evidence="2" id="KW-1185">Reference proteome</keyword>
<comment type="caution">
    <text evidence="1">The sequence shown here is derived from an EMBL/GenBank/DDBJ whole genome shotgun (WGS) entry which is preliminary data.</text>
</comment>
<protein>
    <submittedName>
        <fullName evidence="1">Uncharacterized protein</fullName>
    </submittedName>
</protein>
<proteinExistence type="predicted"/>
<sequence length="96" mass="10239">MLITLRTSSTESAGSKAFLLSGHSTRELDLVRNVQRCGFGGAEGTENLADGRLGCALPALWVCSRRIGLCIHLLVPSSLPAVSQCFYSGICNLQEI</sequence>
<organism evidence="1 2">
    <name type="scientific">Pleuronectes platessa</name>
    <name type="common">European plaice</name>
    <dbReference type="NCBI Taxonomy" id="8262"/>
    <lineage>
        <taxon>Eukaryota</taxon>
        <taxon>Metazoa</taxon>
        <taxon>Chordata</taxon>
        <taxon>Craniata</taxon>
        <taxon>Vertebrata</taxon>
        <taxon>Euteleostomi</taxon>
        <taxon>Actinopterygii</taxon>
        <taxon>Neopterygii</taxon>
        <taxon>Teleostei</taxon>
        <taxon>Neoteleostei</taxon>
        <taxon>Acanthomorphata</taxon>
        <taxon>Carangaria</taxon>
        <taxon>Pleuronectiformes</taxon>
        <taxon>Pleuronectoidei</taxon>
        <taxon>Pleuronectidae</taxon>
        <taxon>Pleuronectes</taxon>
    </lineage>
</organism>
<accession>A0A9N7U2A3</accession>
<gene>
    <name evidence="1" type="ORF">PLEPLA_LOCUS10599</name>
</gene>
<dbReference type="Proteomes" id="UP001153269">
    <property type="component" value="Unassembled WGS sequence"/>
</dbReference>
<reference evidence="1" key="1">
    <citation type="submission" date="2020-03" db="EMBL/GenBank/DDBJ databases">
        <authorList>
            <person name="Weist P."/>
        </authorList>
    </citation>
    <scope>NUCLEOTIDE SEQUENCE</scope>
</reference>